<keyword evidence="5" id="KW-1185">Reference proteome</keyword>
<accession>A0AAV3PVS3</accession>
<dbReference type="Pfam" id="PF25597">
    <property type="entry name" value="SH3_retrovirus"/>
    <property type="match status" value="1"/>
</dbReference>
<dbReference type="AlphaFoldDB" id="A0AAV3PVS3"/>
<evidence type="ECO:0000313" key="5">
    <source>
        <dbReference type="Proteomes" id="UP001454036"/>
    </source>
</evidence>
<dbReference type="Proteomes" id="UP001454036">
    <property type="component" value="Unassembled WGS sequence"/>
</dbReference>
<feature type="domain" description="Retroviral polymerase SH3-like" evidence="3">
    <location>
        <begin position="17"/>
        <end position="79"/>
    </location>
</feature>
<evidence type="ECO:0000313" key="4">
    <source>
        <dbReference type="EMBL" id="GAA0155216.1"/>
    </source>
</evidence>
<organism evidence="4 5">
    <name type="scientific">Lithospermum erythrorhizon</name>
    <name type="common">Purple gromwell</name>
    <name type="synonym">Lithospermum officinale var. erythrorhizon</name>
    <dbReference type="NCBI Taxonomy" id="34254"/>
    <lineage>
        <taxon>Eukaryota</taxon>
        <taxon>Viridiplantae</taxon>
        <taxon>Streptophyta</taxon>
        <taxon>Embryophyta</taxon>
        <taxon>Tracheophyta</taxon>
        <taxon>Spermatophyta</taxon>
        <taxon>Magnoliopsida</taxon>
        <taxon>eudicotyledons</taxon>
        <taxon>Gunneridae</taxon>
        <taxon>Pentapetalae</taxon>
        <taxon>asterids</taxon>
        <taxon>lamiids</taxon>
        <taxon>Boraginales</taxon>
        <taxon>Boraginaceae</taxon>
        <taxon>Boraginoideae</taxon>
        <taxon>Lithospermeae</taxon>
        <taxon>Lithospermum</taxon>
    </lineage>
</organism>
<gene>
    <name evidence="4" type="ORF">LIER_12993</name>
</gene>
<feature type="chain" id="PRO_5043629501" description="Reverse transcriptase Ty1/copia-type domain-containing protein" evidence="1">
    <location>
        <begin position="20"/>
        <end position="318"/>
    </location>
</feature>
<evidence type="ECO:0000259" key="2">
    <source>
        <dbReference type="Pfam" id="PF07727"/>
    </source>
</evidence>
<protein>
    <recommendedName>
        <fullName evidence="6">Reverse transcriptase Ty1/copia-type domain-containing protein</fullName>
    </recommendedName>
</protein>
<evidence type="ECO:0000256" key="1">
    <source>
        <dbReference type="SAM" id="SignalP"/>
    </source>
</evidence>
<proteinExistence type="predicted"/>
<comment type="caution">
    <text evidence="4">The sequence shown here is derived from an EMBL/GenBank/DDBJ whole genome shotgun (WGS) entry which is preliminary data.</text>
</comment>
<dbReference type="Pfam" id="PF07727">
    <property type="entry name" value="RVT_2"/>
    <property type="match status" value="1"/>
</dbReference>
<dbReference type="EMBL" id="BAABME010002571">
    <property type="protein sequence ID" value="GAA0155216.1"/>
    <property type="molecule type" value="Genomic_DNA"/>
</dbReference>
<evidence type="ECO:0008006" key="6">
    <source>
        <dbReference type="Google" id="ProtNLM"/>
    </source>
</evidence>
<dbReference type="InterPro" id="IPR013103">
    <property type="entry name" value="RVT_2"/>
</dbReference>
<feature type="domain" description="Reverse transcriptase Ty1/copia-type" evidence="2">
    <location>
        <begin position="221"/>
        <end position="316"/>
    </location>
</feature>
<sequence>MWSWKKVNLSFLRVFGCLAYVHVDANTRSKLDTKSNICYFIGYDDVDMGYRFYDLKNRKIIRSKDVIFNEEVLYKDRQKVLEEKEVEEEVTAEIPRKSNAQDKAHDSVSSKWHILDHTLAPESKPEDPFADMPPLEEAGTIEEEITVVEEDTSDNIQEVEILGPRRSERASRPTQRYSPSANFLLLNDKGKPVSYDEVVQCDDSIKWELAIKEEMESLMTNMTWDLVKPPGRQKRVLQNKWAYRIKEEHDVSKRYRAQLVVKEFQQKEGIDYTEIFSPVVKLVTIRTVLGFIERDNLHLQQMDVKTAFLLGDLDEKYS</sequence>
<evidence type="ECO:0000259" key="3">
    <source>
        <dbReference type="Pfam" id="PF25597"/>
    </source>
</evidence>
<dbReference type="InterPro" id="IPR057670">
    <property type="entry name" value="SH3_retrovirus"/>
</dbReference>
<feature type="signal peptide" evidence="1">
    <location>
        <begin position="1"/>
        <end position="19"/>
    </location>
</feature>
<name>A0AAV3PVS3_LITER</name>
<keyword evidence="1" id="KW-0732">Signal</keyword>
<reference evidence="4 5" key="1">
    <citation type="submission" date="2024-01" db="EMBL/GenBank/DDBJ databases">
        <title>The complete chloroplast genome sequence of Lithospermum erythrorhizon: insights into the phylogenetic relationship among Boraginaceae species and the maternal lineages of purple gromwells.</title>
        <authorList>
            <person name="Okada T."/>
            <person name="Watanabe K."/>
        </authorList>
    </citation>
    <scope>NUCLEOTIDE SEQUENCE [LARGE SCALE GENOMIC DNA]</scope>
</reference>